<dbReference type="Pfam" id="PF16702">
    <property type="entry name" value="DUF5063"/>
    <property type="match status" value="1"/>
</dbReference>
<organism evidence="1">
    <name type="scientific">gut metagenome</name>
    <dbReference type="NCBI Taxonomy" id="749906"/>
    <lineage>
        <taxon>unclassified sequences</taxon>
        <taxon>metagenomes</taxon>
        <taxon>organismal metagenomes</taxon>
    </lineage>
</organism>
<dbReference type="InterPro" id="IPR032025">
    <property type="entry name" value="DUF5063"/>
</dbReference>
<dbReference type="AlphaFoldDB" id="J9CZ06"/>
<dbReference type="Gene3D" id="1.20.120.1550">
    <property type="entry name" value="Protein of unknown function DUF5063"/>
    <property type="match status" value="1"/>
</dbReference>
<protein>
    <recommendedName>
        <fullName evidence="2">DUF5063 domain-containing protein</fullName>
    </recommendedName>
</protein>
<gene>
    <name evidence="1" type="ORF">EVA_06382</name>
</gene>
<dbReference type="InterPro" id="IPR038312">
    <property type="entry name" value="DUF5063_sf"/>
</dbReference>
<sequence length="164" mass="19067">MQNDERYLYSQPVLDLITVSAEYCKYLEQSQGKELKDFLRVMCGLLPMIYLKTTLLDDVPETAGWNEKKVTEEDYNYVRSSVAAILGEHDDFLEVFVEDFKYSEQPVLCTVSENLADIYQQLRELVEAFREGYDESMEVALYETVDEFRLQWGAEVAQCTACFT</sequence>
<evidence type="ECO:0000313" key="1">
    <source>
        <dbReference type="EMBL" id="EJX05511.1"/>
    </source>
</evidence>
<comment type="caution">
    <text evidence="1">The sequence shown here is derived from an EMBL/GenBank/DDBJ whole genome shotgun (WGS) entry which is preliminary data.</text>
</comment>
<accession>J9CZ06</accession>
<name>J9CZ06_9ZZZZ</name>
<reference evidence="1" key="1">
    <citation type="journal article" date="2012" name="PLoS ONE">
        <title>Gene sets for utilization of primary and secondary nutrition supplies in the distal gut of endangered iberian lynx.</title>
        <authorList>
            <person name="Alcaide M."/>
            <person name="Messina E."/>
            <person name="Richter M."/>
            <person name="Bargiela R."/>
            <person name="Peplies J."/>
            <person name="Huws S.A."/>
            <person name="Newbold C.J."/>
            <person name="Golyshin P.N."/>
            <person name="Simon M.A."/>
            <person name="Lopez G."/>
            <person name="Yakimov M.M."/>
            <person name="Ferrer M."/>
        </authorList>
    </citation>
    <scope>NUCLEOTIDE SEQUENCE</scope>
</reference>
<evidence type="ECO:0008006" key="2">
    <source>
        <dbReference type="Google" id="ProtNLM"/>
    </source>
</evidence>
<proteinExistence type="predicted"/>
<dbReference type="EMBL" id="AMCI01001445">
    <property type="protein sequence ID" value="EJX05511.1"/>
    <property type="molecule type" value="Genomic_DNA"/>
</dbReference>